<organism evidence="1 2">
    <name type="scientific">Streblomastix strix</name>
    <dbReference type="NCBI Taxonomy" id="222440"/>
    <lineage>
        <taxon>Eukaryota</taxon>
        <taxon>Metamonada</taxon>
        <taxon>Preaxostyla</taxon>
        <taxon>Oxymonadida</taxon>
        <taxon>Streblomastigidae</taxon>
        <taxon>Streblomastix</taxon>
    </lineage>
</organism>
<sequence length="405" mass="46873">MSEKKEEITTDSANKCSKVTESAKGNAIVKKQLSEQQNIMNIVKSISTSTQIENLDDSQSETENENLLKVKLLYNHIDHIKKDKLVIEINNNICSELLQHIVEGKTKVQQELLQVVLLIAIRGADMTERLEMNKFYESFHKSGLLRKIEEILLHQIELQSNDDLFSQLQQLIILIYSFMNKCNEIDLEILEKCGMYFKIKIVELNQKLNQYLVQKVMNENEQKEIDIVNVQRMMKEGAQLIKAISALTIDSQNQQYFNSELELHKDIVNLIHICCPKELNCLQRININESEAGLELVGNIFGALGDLSWCEKQIQKFLLDEHKKTIKAFQFINVLIEAIGTGSGSEEEENKIIRSDIYEDIEEQEGSEEVATHLFHNIELKKDKVQSYSRSAIYEIFNCFQYRTY</sequence>
<dbReference type="EMBL" id="SNRW01003542">
    <property type="protein sequence ID" value="KAA6389554.1"/>
    <property type="molecule type" value="Genomic_DNA"/>
</dbReference>
<accession>A0A5J4W3J5</accession>
<dbReference type="Proteomes" id="UP000324800">
    <property type="component" value="Unassembled WGS sequence"/>
</dbReference>
<name>A0A5J4W3J5_9EUKA</name>
<comment type="caution">
    <text evidence="1">The sequence shown here is derived from an EMBL/GenBank/DDBJ whole genome shotgun (WGS) entry which is preliminary data.</text>
</comment>
<reference evidence="1 2" key="1">
    <citation type="submission" date="2019-03" db="EMBL/GenBank/DDBJ databases">
        <title>Single cell metagenomics reveals metabolic interactions within the superorganism composed of flagellate Streblomastix strix and complex community of Bacteroidetes bacteria on its surface.</title>
        <authorList>
            <person name="Treitli S.C."/>
            <person name="Kolisko M."/>
            <person name="Husnik F."/>
            <person name="Keeling P."/>
            <person name="Hampl V."/>
        </authorList>
    </citation>
    <scope>NUCLEOTIDE SEQUENCE [LARGE SCALE GENOMIC DNA]</scope>
    <source>
        <strain evidence="1">ST1C</strain>
    </source>
</reference>
<protein>
    <submittedName>
        <fullName evidence="1">Uncharacterized protein</fullName>
    </submittedName>
</protein>
<dbReference type="AlphaFoldDB" id="A0A5J4W3J5"/>
<proteinExistence type="predicted"/>
<evidence type="ECO:0000313" key="2">
    <source>
        <dbReference type="Proteomes" id="UP000324800"/>
    </source>
</evidence>
<gene>
    <name evidence="1" type="ORF">EZS28_014921</name>
</gene>
<evidence type="ECO:0000313" key="1">
    <source>
        <dbReference type="EMBL" id="KAA6389554.1"/>
    </source>
</evidence>